<dbReference type="PANTHER" id="PTHR42734:SF17">
    <property type="entry name" value="METAL TRANSPORT SYSTEM ATP-BINDING PROTEIN TM_0124-RELATED"/>
    <property type="match status" value="1"/>
</dbReference>
<dbReference type="InterPro" id="IPR027417">
    <property type="entry name" value="P-loop_NTPase"/>
</dbReference>
<evidence type="ECO:0000313" key="6">
    <source>
        <dbReference type="EMBL" id="TYO94955.1"/>
    </source>
</evidence>
<dbReference type="SUPFAM" id="SSF52540">
    <property type="entry name" value="P-loop containing nucleoside triphosphate hydrolases"/>
    <property type="match status" value="1"/>
</dbReference>
<dbReference type="RefSeq" id="WP_166511976.1">
    <property type="nucleotide sequence ID" value="NZ_VNHM01000010.1"/>
</dbReference>
<dbReference type="PROSITE" id="PS00211">
    <property type="entry name" value="ABC_TRANSPORTER_1"/>
    <property type="match status" value="1"/>
</dbReference>
<dbReference type="InterPro" id="IPR003439">
    <property type="entry name" value="ABC_transporter-like_ATP-bd"/>
</dbReference>
<comment type="caution">
    <text evidence="6">The sequence shown here is derived from an EMBL/GenBank/DDBJ whole genome shotgun (WGS) entry which is preliminary data.</text>
</comment>
<accession>A0A5S4ZQ26</accession>
<keyword evidence="4 6" id="KW-0067">ATP-binding</keyword>
<comment type="similarity">
    <text evidence="1">Belongs to the ABC transporter superfamily.</text>
</comment>
<evidence type="ECO:0000256" key="2">
    <source>
        <dbReference type="ARBA" id="ARBA00022448"/>
    </source>
</evidence>
<dbReference type="Pfam" id="PF00005">
    <property type="entry name" value="ABC_tran"/>
    <property type="match status" value="1"/>
</dbReference>
<evidence type="ECO:0000259" key="5">
    <source>
        <dbReference type="PROSITE" id="PS50893"/>
    </source>
</evidence>
<name>A0A5S4ZQ26_9FIRM</name>
<evidence type="ECO:0000256" key="4">
    <source>
        <dbReference type="ARBA" id="ARBA00022840"/>
    </source>
</evidence>
<feature type="domain" description="ABC transporter" evidence="5">
    <location>
        <begin position="2"/>
        <end position="249"/>
    </location>
</feature>
<evidence type="ECO:0000313" key="7">
    <source>
        <dbReference type="Proteomes" id="UP000323166"/>
    </source>
</evidence>
<dbReference type="Gene3D" id="3.40.50.300">
    <property type="entry name" value="P-loop containing nucleotide triphosphate hydrolases"/>
    <property type="match status" value="1"/>
</dbReference>
<dbReference type="SMART" id="SM00382">
    <property type="entry name" value="AAA"/>
    <property type="match status" value="1"/>
</dbReference>
<dbReference type="PANTHER" id="PTHR42734">
    <property type="entry name" value="METAL TRANSPORT SYSTEM ATP-BINDING PROTEIN TM_0124-RELATED"/>
    <property type="match status" value="1"/>
</dbReference>
<dbReference type="AlphaFoldDB" id="A0A5S4ZQ26"/>
<organism evidence="6 7">
    <name type="scientific">Desulfallas thermosapovorans DSM 6562</name>
    <dbReference type="NCBI Taxonomy" id="1121431"/>
    <lineage>
        <taxon>Bacteria</taxon>
        <taxon>Bacillati</taxon>
        <taxon>Bacillota</taxon>
        <taxon>Clostridia</taxon>
        <taxon>Eubacteriales</taxon>
        <taxon>Desulfallaceae</taxon>
        <taxon>Desulfallas</taxon>
    </lineage>
</organism>
<dbReference type="InterPro" id="IPR017871">
    <property type="entry name" value="ABC_transporter-like_CS"/>
</dbReference>
<reference evidence="6 7" key="1">
    <citation type="submission" date="2019-07" db="EMBL/GenBank/DDBJ databases">
        <title>Genomic Encyclopedia of Type Strains, Phase I: the one thousand microbial genomes (KMG-I) project.</title>
        <authorList>
            <person name="Kyrpides N."/>
        </authorList>
    </citation>
    <scope>NUCLEOTIDE SEQUENCE [LARGE SCALE GENOMIC DNA]</scope>
    <source>
        <strain evidence="6 7">DSM 6562</strain>
    </source>
</reference>
<dbReference type="Proteomes" id="UP000323166">
    <property type="component" value="Unassembled WGS sequence"/>
</dbReference>
<keyword evidence="7" id="KW-1185">Reference proteome</keyword>
<dbReference type="InterPro" id="IPR050153">
    <property type="entry name" value="Metal_Ion_Import_ABC"/>
</dbReference>
<gene>
    <name evidence="6" type="ORF">LX24_01971</name>
</gene>
<evidence type="ECO:0000256" key="3">
    <source>
        <dbReference type="ARBA" id="ARBA00022741"/>
    </source>
</evidence>
<keyword evidence="3" id="KW-0547">Nucleotide-binding</keyword>
<dbReference type="PROSITE" id="PS50893">
    <property type="entry name" value="ABC_TRANSPORTER_2"/>
    <property type="match status" value="1"/>
</dbReference>
<keyword evidence="2" id="KW-0813">Transport</keyword>
<dbReference type="GO" id="GO:0005524">
    <property type="term" value="F:ATP binding"/>
    <property type="evidence" value="ECO:0007669"/>
    <property type="project" value="UniProtKB-KW"/>
</dbReference>
<evidence type="ECO:0000256" key="1">
    <source>
        <dbReference type="ARBA" id="ARBA00005417"/>
    </source>
</evidence>
<sequence length="264" mass="28779">MITLTGIEKYFFPGTPNEIKALNNINLEVARGDFITLIGSNGAGKSTLLKAIAGVIPVDDGHIIIGGRDVTRLPEHMRAMEIGRIDQDPLASTAAELSIEENLAMAFLRGKRRGLTRAVTTNRVKEFRAALKDIGLGLEERLKVPVGTLSGGQRQALALVMATIARPRLLLLDEHTAALDPKAARLVMNITERVVNRHNLTTLMITHNMEQALQFGNRLIMMHRGRIILDIGAEEKSNLTVADLVAKFSSCSGTVFADDRVLLA</sequence>
<protein>
    <submittedName>
        <fullName evidence="6">Putative ABC transport system ATP-binding protein</fullName>
    </submittedName>
</protein>
<dbReference type="EMBL" id="VNHM01000010">
    <property type="protein sequence ID" value="TYO94955.1"/>
    <property type="molecule type" value="Genomic_DNA"/>
</dbReference>
<proteinExistence type="inferred from homology"/>
<dbReference type="GO" id="GO:0016887">
    <property type="term" value="F:ATP hydrolysis activity"/>
    <property type="evidence" value="ECO:0007669"/>
    <property type="project" value="InterPro"/>
</dbReference>
<dbReference type="InterPro" id="IPR003593">
    <property type="entry name" value="AAA+_ATPase"/>
</dbReference>